<reference evidence="1" key="1">
    <citation type="submission" date="2023-10" db="EMBL/GenBank/DDBJ databases">
        <authorList>
            <person name="Domelevo Entfellner J.-B."/>
        </authorList>
    </citation>
    <scope>NUCLEOTIDE SEQUENCE</scope>
</reference>
<proteinExistence type="predicted"/>
<evidence type="ECO:0000313" key="1">
    <source>
        <dbReference type="EMBL" id="CAJ1963774.1"/>
    </source>
</evidence>
<dbReference type="Proteomes" id="UP001189624">
    <property type="component" value="Chromosome 6"/>
</dbReference>
<dbReference type="Gramene" id="rna-AYBTSS11_LOCUS19956">
    <property type="protein sequence ID" value="CAJ1963774.1"/>
    <property type="gene ID" value="gene-AYBTSS11_LOCUS19956"/>
</dbReference>
<keyword evidence="2" id="KW-1185">Reference proteome</keyword>
<organism evidence="1 2">
    <name type="scientific">Sphenostylis stenocarpa</name>
    <dbReference type="NCBI Taxonomy" id="92480"/>
    <lineage>
        <taxon>Eukaryota</taxon>
        <taxon>Viridiplantae</taxon>
        <taxon>Streptophyta</taxon>
        <taxon>Embryophyta</taxon>
        <taxon>Tracheophyta</taxon>
        <taxon>Spermatophyta</taxon>
        <taxon>Magnoliopsida</taxon>
        <taxon>eudicotyledons</taxon>
        <taxon>Gunneridae</taxon>
        <taxon>Pentapetalae</taxon>
        <taxon>rosids</taxon>
        <taxon>fabids</taxon>
        <taxon>Fabales</taxon>
        <taxon>Fabaceae</taxon>
        <taxon>Papilionoideae</taxon>
        <taxon>50 kb inversion clade</taxon>
        <taxon>NPAAA clade</taxon>
        <taxon>indigoferoid/millettioid clade</taxon>
        <taxon>Phaseoleae</taxon>
        <taxon>Sphenostylis</taxon>
    </lineage>
</organism>
<protein>
    <submittedName>
        <fullName evidence="1">Uncharacterized protein</fullName>
    </submittedName>
</protein>
<accession>A0AA86SKT9</accession>
<dbReference type="AlphaFoldDB" id="A0AA86SKT9"/>
<dbReference type="EMBL" id="OY731403">
    <property type="protein sequence ID" value="CAJ1963774.1"/>
    <property type="molecule type" value="Genomic_DNA"/>
</dbReference>
<evidence type="ECO:0000313" key="2">
    <source>
        <dbReference type="Proteomes" id="UP001189624"/>
    </source>
</evidence>
<name>A0AA86SKT9_9FABA</name>
<gene>
    <name evidence="1" type="ORF">AYBTSS11_LOCUS19956</name>
</gene>
<sequence>MDGTIVVAPVKKGKRKRRKKVGVERRAESDLVEVEVKRHVLGHMQINIHTLITPARPLFILSNTPSMVFMCLSSTRNSIVNKYPRHEPETSSMECCFKVVSKDGPKTFQDHFKRPIVFGGLLIDLGTKDTGTHYLE</sequence>